<feature type="compositionally biased region" description="Polar residues" evidence="4">
    <location>
        <begin position="37"/>
        <end position="51"/>
    </location>
</feature>
<dbReference type="GO" id="GO:0005634">
    <property type="term" value="C:nucleus"/>
    <property type="evidence" value="ECO:0007669"/>
    <property type="project" value="TreeGrafter"/>
</dbReference>
<organism evidence="6 7">
    <name type="scientific">Penicillium daleae</name>
    <dbReference type="NCBI Taxonomy" id="63821"/>
    <lineage>
        <taxon>Eukaryota</taxon>
        <taxon>Fungi</taxon>
        <taxon>Dikarya</taxon>
        <taxon>Ascomycota</taxon>
        <taxon>Pezizomycotina</taxon>
        <taxon>Eurotiomycetes</taxon>
        <taxon>Eurotiomycetidae</taxon>
        <taxon>Eurotiales</taxon>
        <taxon>Aspergillaceae</taxon>
        <taxon>Penicillium</taxon>
    </lineage>
</organism>
<keyword evidence="2" id="KW-0804">Transcription</keyword>
<evidence type="ECO:0000256" key="2">
    <source>
        <dbReference type="ARBA" id="ARBA00023163"/>
    </source>
</evidence>
<dbReference type="Pfam" id="PF04082">
    <property type="entry name" value="Fungal_trans"/>
    <property type="match status" value="1"/>
</dbReference>
<evidence type="ECO:0000256" key="4">
    <source>
        <dbReference type="SAM" id="MobiDB-lite"/>
    </source>
</evidence>
<comment type="caution">
    <text evidence="6">The sequence shown here is derived from an EMBL/GenBank/DDBJ whole genome shotgun (WGS) entry which is preliminary data.</text>
</comment>
<dbReference type="EMBL" id="JAPVEA010000005">
    <property type="protein sequence ID" value="KAJ5454565.1"/>
    <property type="molecule type" value="Genomic_DNA"/>
</dbReference>
<dbReference type="GO" id="GO:0000435">
    <property type="term" value="P:positive regulation of transcription from RNA polymerase II promoter by galactose"/>
    <property type="evidence" value="ECO:0007669"/>
    <property type="project" value="TreeGrafter"/>
</dbReference>
<evidence type="ECO:0000256" key="1">
    <source>
        <dbReference type="ARBA" id="ARBA00023015"/>
    </source>
</evidence>
<proteinExistence type="predicted"/>
<name>A0AAD6C9Z8_9EURO</name>
<keyword evidence="3" id="KW-0539">Nucleus</keyword>
<reference evidence="6" key="2">
    <citation type="journal article" date="2023" name="IMA Fungus">
        <title>Comparative genomic study of the Penicillium genus elucidates a diverse pangenome and 15 lateral gene transfer events.</title>
        <authorList>
            <person name="Petersen C."/>
            <person name="Sorensen T."/>
            <person name="Nielsen M.R."/>
            <person name="Sondergaard T.E."/>
            <person name="Sorensen J.L."/>
            <person name="Fitzpatrick D.A."/>
            <person name="Frisvad J.C."/>
            <person name="Nielsen K.L."/>
        </authorList>
    </citation>
    <scope>NUCLEOTIDE SEQUENCE</scope>
    <source>
        <strain evidence="6">IBT 16125</strain>
    </source>
</reference>
<dbReference type="PANTHER" id="PTHR47424">
    <property type="entry name" value="REGULATORY PROTEIN GAL4"/>
    <property type="match status" value="1"/>
</dbReference>
<dbReference type="GO" id="GO:0008270">
    <property type="term" value="F:zinc ion binding"/>
    <property type="evidence" value="ECO:0007669"/>
    <property type="project" value="InterPro"/>
</dbReference>
<keyword evidence="1" id="KW-0805">Transcription regulation</keyword>
<dbReference type="SMART" id="SM00906">
    <property type="entry name" value="Fungal_trans"/>
    <property type="match status" value="1"/>
</dbReference>
<keyword evidence="7" id="KW-1185">Reference proteome</keyword>
<reference evidence="6" key="1">
    <citation type="submission" date="2022-12" db="EMBL/GenBank/DDBJ databases">
        <authorList>
            <person name="Petersen C."/>
        </authorList>
    </citation>
    <scope>NUCLEOTIDE SEQUENCE</scope>
    <source>
        <strain evidence="6">IBT 16125</strain>
    </source>
</reference>
<dbReference type="GO" id="GO:0000978">
    <property type="term" value="F:RNA polymerase II cis-regulatory region sequence-specific DNA binding"/>
    <property type="evidence" value="ECO:0007669"/>
    <property type="project" value="TreeGrafter"/>
</dbReference>
<accession>A0AAD6C9Z8</accession>
<dbReference type="CDD" id="cd12148">
    <property type="entry name" value="fungal_TF_MHR"/>
    <property type="match status" value="1"/>
</dbReference>
<dbReference type="RefSeq" id="XP_056767521.1">
    <property type="nucleotide sequence ID" value="XM_056908903.1"/>
</dbReference>
<sequence>MAGAPKASTLTEASEEIASLKRKIQQLETELKRQASNHHNLPSPIGSSPSLYSAPVSTGGAPEPGLKRYCGGIQFRPTRSSNDTWFGPSSLYAFIQRLGDFLNIKLQKEHTIHRLHPVSASDHKLLNEPEPGLHGHISHSWAPPAGEVPTTGIYLSLIQEEYFINLFWQTFHTSLYPIVDETQFKKHYQSLMVNGGQDRKPSALVDVIIAICMQYATSAMPSETQGILVEGKDALVAGRWHYWRGQKLLTYELDSPSLSTLQCHLLCVVYTCGGSFHNMMDSIMGLAVRTAYMLGLHLDPSPTLPEKDRELRRRLWWAVYLLDSKAGMKLGRPFMLSSSHAMPSLPSDTLEAAASSGSMFAPIGPNATWLSYNLHTVQLYRNVRTAYTAFFDQDSLLREGQVLWANHEAQNSSAEVLRAHTQSLYEWVEGVPESLKMKRQNGGQPLSTDFTSILLEPFTPPWLQRQRLLLEHTYHHLSVNLYRPFISFSLKPPIDSIAEELAMRCASHAITLTMITHHALTESSLLDGWHEAFFCQWNAVMTLIGYIILFPSSTLSNQAKHAIELAISVFDNFGAKFSVAANAAQITRDLSANLEVLLKPIESEQNSAIFPEDLEANSLYSAPVDLVLPSQDRFDAPLFNLFDMAVDIDFWNDVDTLFPDLDQSLQVQSEI</sequence>
<dbReference type="InterPro" id="IPR007219">
    <property type="entry name" value="XnlR_reg_dom"/>
</dbReference>
<dbReference type="GO" id="GO:0000981">
    <property type="term" value="F:DNA-binding transcription factor activity, RNA polymerase II-specific"/>
    <property type="evidence" value="ECO:0007669"/>
    <property type="project" value="TreeGrafter"/>
</dbReference>
<dbReference type="GO" id="GO:0006351">
    <property type="term" value="P:DNA-templated transcription"/>
    <property type="evidence" value="ECO:0007669"/>
    <property type="project" value="InterPro"/>
</dbReference>
<protein>
    <recommendedName>
        <fullName evidence="5">Xylanolytic transcriptional activator regulatory domain-containing protein</fullName>
    </recommendedName>
</protein>
<feature type="domain" description="Xylanolytic transcriptional activator regulatory" evidence="5">
    <location>
        <begin position="280"/>
        <end position="352"/>
    </location>
</feature>
<evidence type="ECO:0000259" key="5">
    <source>
        <dbReference type="SMART" id="SM00906"/>
    </source>
</evidence>
<dbReference type="GeneID" id="81599146"/>
<dbReference type="PANTHER" id="PTHR47424:SF12">
    <property type="entry name" value="TRANSCRIPTION FACTOR ASQA"/>
    <property type="match status" value="1"/>
</dbReference>
<dbReference type="Proteomes" id="UP001213681">
    <property type="component" value="Unassembled WGS sequence"/>
</dbReference>
<evidence type="ECO:0000313" key="6">
    <source>
        <dbReference type="EMBL" id="KAJ5454565.1"/>
    </source>
</evidence>
<feature type="region of interest" description="Disordered" evidence="4">
    <location>
        <begin position="34"/>
        <end position="60"/>
    </location>
</feature>
<evidence type="ECO:0000256" key="3">
    <source>
        <dbReference type="ARBA" id="ARBA00023242"/>
    </source>
</evidence>
<gene>
    <name evidence="6" type="ORF">N7458_005521</name>
</gene>
<dbReference type="InterPro" id="IPR051127">
    <property type="entry name" value="Fungal_SecMet_Regulators"/>
</dbReference>
<dbReference type="AlphaFoldDB" id="A0AAD6C9Z8"/>
<evidence type="ECO:0000313" key="7">
    <source>
        <dbReference type="Proteomes" id="UP001213681"/>
    </source>
</evidence>